<keyword evidence="10" id="KW-1185">Reference proteome</keyword>
<evidence type="ECO:0000256" key="5">
    <source>
        <dbReference type="ARBA" id="ARBA00022737"/>
    </source>
</evidence>
<keyword evidence="4" id="KW-0853">WD repeat</keyword>
<evidence type="ECO:0000256" key="3">
    <source>
        <dbReference type="ARBA" id="ARBA00022490"/>
    </source>
</evidence>
<evidence type="ECO:0000256" key="8">
    <source>
        <dbReference type="ARBA" id="ARBA00023273"/>
    </source>
</evidence>
<feature type="compositionally biased region" description="Low complexity" evidence="9">
    <location>
        <begin position="20"/>
        <end position="33"/>
    </location>
</feature>
<reference evidence="11" key="1">
    <citation type="submission" date="2025-08" db="UniProtKB">
        <authorList>
            <consortium name="RefSeq"/>
        </authorList>
    </citation>
    <scope>IDENTIFICATION</scope>
    <source>
        <tissue evidence="11">Whole organism</tissue>
    </source>
</reference>
<evidence type="ECO:0000256" key="4">
    <source>
        <dbReference type="ARBA" id="ARBA00022574"/>
    </source>
</evidence>
<dbReference type="GeneID" id="127748848"/>
<sequence length="166" mass="18167">MGSVGGTGAPGLHDEGDEMSSASEVTASSTEESVGGEEAYDEKDLISGPRLSENSTVPPNILEFQHSFGYDCQLHSNLCVLDPDTLAFISGDLIHFFRISDRKMWFRRSAGGAGLGHIAKNPVQPHFAVGERGKRPKIIVYEWPTLKVVALLRQGAERAFTFLNYR</sequence>
<evidence type="ECO:0000256" key="6">
    <source>
        <dbReference type="ARBA" id="ARBA00023054"/>
    </source>
</evidence>
<keyword evidence="3" id="KW-0963">Cytoplasm</keyword>
<accession>A0A9C6TPI1</accession>
<dbReference type="PANTHER" id="PTHR14885:SF3">
    <property type="entry name" value="CILIA- AND FLAGELLA-ASSOCIATED PROTEIN 44"/>
    <property type="match status" value="1"/>
</dbReference>
<organism evidence="10 11">
    <name type="scientific">Frankliniella occidentalis</name>
    <name type="common">Western flower thrips</name>
    <name type="synonym">Euthrips occidentalis</name>
    <dbReference type="NCBI Taxonomy" id="133901"/>
    <lineage>
        <taxon>Eukaryota</taxon>
        <taxon>Metazoa</taxon>
        <taxon>Ecdysozoa</taxon>
        <taxon>Arthropoda</taxon>
        <taxon>Hexapoda</taxon>
        <taxon>Insecta</taxon>
        <taxon>Pterygota</taxon>
        <taxon>Neoptera</taxon>
        <taxon>Paraneoptera</taxon>
        <taxon>Thysanoptera</taxon>
        <taxon>Terebrantia</taxon>
        <taxon>Thripoidea</taxon>
        <taxon>Thripidae</taxon>
        <taxon>Frankliniella</taxon>
    </lineage>
</organism>
<evidence type="ECO:0000313" key="10">
    <source>
        <dbReference type="Proteomes" id="UP000504606"/>
    </source>
</evidence>
<gene>
    <name evidence="11" type="primary">LOC127748848</name>
</gene>
<evidence type="ECO:0000256" key="1">
    <source>
        <dbReference type="ARBA" id="ARBA00004138"/>
    </source>
</evidence>
<dbReference type="PANTHER" id="PTHR14885">
    <property type="entry name" value="CILIA- AND FLAGELLA-ASSOCIATED PROTEIN 43-RELATED"/>
    <property type="match status" value="1"/>
</dbReference>
<keyword evidence="5" id="KW-0677">Repeat</keyword>
<dbReference type="GO" id="GO:0005929">
    <property type="term" value="C:cilium"/>
    <property type="evidence" value="ECO:0007669"/>
    <property type="project" value="UniProtKB-SubCell"/>
</dbReference>
<proteinExistence type="predicted"/>
<dbReference type="Proteomes" id="UP000504606">
    <property type="component" value="Unplaced"/>
</dbReference>
<protein>
    <submittedName>
        <fullName evidence="11">Cilia- and flagella-associated protein 44-like</fullName>
    </submittedName>
</protein>
<dbReference type="RefSeq" id="XP_052120060.1">
    <property type="nucleotide sequence ID" value="XM_052264100.1"/>
</dbReference>
<dbReference type="GO" id="GO:0005856">
    <property type="term" value="C:cytoskeleton"/>
    <property type="evidence" value="ECO:0007669"/>
    <property type="project" value="UniProtKB-SubCell"/>
</dbReference>
<keyword evidence="8" id="KW-0966">Cell projection</keyword>
<evidence type="ECO:0000256" key="9">
    <source>
        <dbReference type="SAM" id="MobiDB-lite"/>
    </source>
</evidence>
<keyword evidence="7" id="KW-0206">Cytoskeleton</keyword>
<dbReference type="KEGG" id="foc:127748848"/>
<comment type="subcellular location">
    <subcellularLocation>
        <location evidence="1">Cell projection</location>
        <location evidence="1">Cilium</location>
    </subcellularLocation>
    <subcellularLocation>
        <location evidence="2">Cytoplasm</location>
        <location evidence="2">Cytoskeleton</location>
    </subcellularLocation>
</comment>
<feature type="region of interest" description="Disordered" evidence="9">
    <location>
        <begin position="1"/>
        <end position="52"/>
    </location>
</feature>
<evidence type="ECO:0000313" key="11">
    <source>
        <dbReference type="RefSeq" id="XP_052120060.1"/>
    </source>
</evidence>
<dbReference type="OrthoDB" id="1935234at2759"/>
<keyword evidence="6" id="KW-0175">Coiled coil</keyword>
<evidence type="ECO:0000256" key="2">
    <source>
        <dbReference type="ARBA" id="ARBA00004245"/>
    </source>
</evidence>
<dbReference type="AlphaFoldDB" id="A0A9C6TPI1"/>
<name>A0A9C6TPI1_FRAOC</name>
<evidence type="ECO:0000256" key="7">
    <source>
        <dbReference type="ARBA" id="ARBA00023212"/>
    </source>
</evidence>